<evidence type="ECO:0000313" key="10">
    <source>
        <dbReference type="EMBL" id="HIS46431.1"/>
    </source>
</evidence>
<dbReference type="EMBL" id="DVIT01000012">
    <property type="protein sequence ID" value="HIS46431.1"/>
    <property type="molecule type" value="Genomic_DNA"/>
</dbReference>
<dbReference type="InterPro" id="IPR000644">
    <property type="entry name" value="CBS_dom"/>
</dbReference>
<dbReference type="InterPro" id="IPR001667">
    <property type="entry name" value="DDH_dom"/>
</dbReference>
<dbReference type="Proteomes" id="UP000823927">
    <property type="component" value="Unassembled WGS sequence"/>
</dbReference>
<dbReference type="InterPro" id="IPR038222">
    <property type="entry name" value="DHHA2_dom_sf"/>
</dbReference>
<dbReference type="InterPro" id="IPR028979">
    <property type="entry name" value="Ser_kin/Pase_Hpr-like_N_sf"/>
</dbReference>
<feature type="domain" description="CBS" evidence="9">
    <location>
        <begin position="82"/>
        <end position="140"/>
    </location>
</feature>
<dbReference type="InterPro" id="IPR046342">
    <property type="entry name" value="CBS_dom_sf"/>
</dbReference>
<dbReference type="NCBIfam" id="NF011443">
    <property type="entry name" value="PRK14869.1-5"/>
    <property type="match status" value="1"/>
</dbReference>
<dbReference type="AlphaFoldDB" id="A0A9D1F2N8"/>
<comment type="cofactor">
    <cofactor evidence="1">
        <name>Mn(2+)</name>
        <dbReference type="ChEBI" id="CHEBI:29035"/>
    </cofactor>
</comment>
<evidence type="ECO:0000313" key="11">
    <source>
        <dbReference type="Proteomes" id="UP000823927"/>
    </source>
</evidence>
<feature type="domain" description="CBS" evidence="9">
    <location>
        <begin position="260"/>
        <end position="318"/>
    </location>
</feature>
<dbReference type="GO" id="GO:0004427">
    <property type="term" value="F:inorganic diphosphate phosphatase activity"/>
    <property type="evidence" value="ECO:0007669"/>
    <property type="project" value="UniProtKB-EC"/>
</dbReference>
<dbReference type="InterPro" id="IPR004097">
    <property type="entry name" value="DHHA2"/>
</dbReference>
<dbReference type="Pfam" id="PF02833">
    <property type="entry name" value="DHHA2"/>
    <property type="match status" value="1"/>
</dbReference>
<evidence type="ECO:0000256" key="1">
    <source>
        <dbReference type="ARBA" id="ARBA00001936"/>
    </source>
</evidence>
<dbReference type="SMART" id="SM01131">
    <property type="entry name" value="DHHA2"/>
    <property type="match status" value="1"/>
</dbReference>
<evidence type="ECO:0000256" key="6">
    <source>
        <dbReference type="ARBA" id="ARBA00032535"/>
    </source>
</evidence>
<keyword evidence="4 10" id="KW-0378">Hydrolase</keyword>
<dbReference type="Gene3D" id="3.10.310.20">
    <property type="entry name" value="DHHA2 domain"/>
    <property type="match status" value="1"/>
</dbReference>
<dbReference type="PROSITE" id="PS51371">
    <property type="entry name" value="CBS"/>
    <property type="match status" value="2"/>
</dbReference>
<name>A0A9D1F2N8_9FIRM</name>
<dbReference type="Gene3D" id="3.40.1390.20">
    <property type="entry name" value="HprK N-terminal domain-like"/>
    <property type="match status" value="1"/>
</dbReference>
<reference evidence="10" key="1">
    <citation type="submission" date="2020-10" db="EMBL/GenBank/DDBJ databases">
        <authorList>
            <person name="Gilroy R."/>
        </authorList>
    </citation>
    <scope>NUCLEOTIDE SEQUENCE</scope>
    <source>
        <strain evidence="10">CHK178-757</strain>
    </source>
</reference>
<dbReference type="Pfam" id="PF00571">
    <property type="entry name" value="CBS"/>
    <property type="match status" value="2"/>
</dbReference>
<dbReference type="Pfam" id="PF07085">
    <property type="entry name" value="DRTGG"/>
    <property type="match status" value="1"/>
</dbReference>
<comment type="catalytic activity">
    <reaction evidence="7">
        <text>diphosphate + H2O = 2 phosphate + H(+)</text>
        <dbReference type="Rhea" id="RHEA:24576"/>
        <dbReference type="ChEBI" id="CHEBI:15377"/>
        <dbReference type="ChEBI" id="CHEBI:15378"/>
        <dbReference type="ChEBI" id="CHEBI:33019"/>
        <dbReference type="ChEBI" id="CHEBI:43474"/>
        <dbReference type="EC" id="3.6.1.1"/>
    </reaction>
</comment>
<dbReference type="NCBIfam" id="NF003877">
    <property type="entry name" value="PRK05427.1"/>
    <property type="match status" value="1"/>
</dbReference>
<keyword evidence="3" id="KW-0479">Metal-binding</keyword>
<dbReference type="SUPFAM" id="SSF54631">
    <property type="entry name" value="CBS-domain pair"/>
    <property type="match status" value="1"/>
</dbReference>
<dbReference type="GO" id="GO:0046872">
    <property type="term" value="F:metal ion binding"/>
    <property type="evidence" value="ECO:0007669"/>
    <property type="project" value="UniProtKB-KW"/>
</dbReference>
<dbReference type="Pfam" id="PF01368">
    <property type="entry name" value="DHH"/>
    <property type="match status" value="1"/>
</dbReference>
<reference evidence="10" key="2">
    <citation type="journal article" date="2021" name="PeerJ">
        <title>Extensive microbial diversity within the chicken gut microbiome revealed by metagenomics and culture.</title>
        <authorList>
            <person name="Gilroy R."/>
            <person name="Ravi A."/>
            <person name="Getino M."/>
            <person name="Pursley I."/>
            <person name="Horton D.L."/>
            <person name="Alikhan N.F."/>
            <person name="Baker D."/>
            <person name="Gharbi K."/>
            <person name="Hall N."/>
            <person name="Watson M."/>
            <person name="Adriaenssens E.M."/>
            <person name="Foster-Nyarko E."/>
            <person name="Jarju S."/>
            <person name="Secka A."/>
            <person name="Antonio M."/>
            <person name="Oren A."/>
            <person name="Chaudhuri R.R."/>
            <person name="La Ragione R."/>
            <person name="Hildebrand F."/>
            <person name="Pallen M.J."/>
        </authorList>
    </citation>
    <scope>NUCLEOTIDE SEQUENCE</scope>
    <source>
        <strain evidence="10">CHK178-757</strain>
    </source>
</reference>
<dbReference type="EC" id="3.6.1.1" evidence="2"/>
<accession>A0A9D1F2N8</accession>
<gene>
    <name evidence="10" type="ORF">IAB46_02550</name>
</gene>
<evidence type="ECO:0000256" key="2">
    <source>
        <dbReference type="ARBA" id="ARBA00012146"/>
    </source>
</evidence>
<evidence type="ECO:0000256" key="8">
    <source>
        <dbReference type="PROSITE-ProRule" id="PRU00703"/>
    </source>
</evidence>
<dbReference type="Gene3D" id="3.90.1640.10">
    <property type="entry name" value="inorganic pyrophosphatase (n-terminal core)"/>
    <property type="match status" value="2"/>
</dbReference>
<evidence type="ECO:0000256" key="4">
    <source>
        <dbReference type="ARBA" id="ARBA00022801"/>
    </source>
</evidence>
<dbReference type="InterPro" id="IPR038763">
    <property type="entry name" value="DHH_sf"/>
</dbReference>
<evidence type="ECO:0000256" key="5">
    <source>
        <dbReference type="ARBA" id="ARBA00023211"/>
    </source>
</evidence>
<dbReference type="SUPFAM" id="SSF75138">
    <property type="entry name" value="HprK N-terminal domain-like"/>
    <property type="match status" value="1"/>
</dbReference>
<dbReference type="NCBIfam" id="NF011442">
    <property type="entry name" value="PRK14869.1-4"/>
    <property type="match status" value="1"/>
</dbReference>
<dbReference type="GO" id="GO:0005737">
    <property type="term" value="C:cytoplasm"/>
    <property type="evidence" value="ECO:0007669"/>
    <property type="project" value="InterPro"/>
</dbReference>
<dbReference type="SUPFAM" id="SSF64182">
    <property type="entry name" value="DHH phosphoesterases"/>
    <property type="match status" value="1"/>
</dbReference>
<dbReference type="SMART" id="SM00116">
    <property type="entry name" value="CBS"/>
    <property type="match status" value="2"/>
</dbReference>
<keyword evidence="8" id="KW-0129">CBS domain</keyword>
<protein>
    <recommendedName>
        <fullName evidence="2">inorganic diphosphatase</fullName>
        <ecNumber evidence="2">3.6.1.1</ecNumber>
    </recommendedName>
    <alternativeName>
        <fullName evidence="6">Pyrophosphate phospho-hydrolase</fullName>
    </alternativeName>
</protein>
<comment type="caution">
    <text evidence="10">The sequence shown here is derived from an EMBL/GenBank/DDBJ whole genome shotgun (WGS) entry which is preliminary data.</text>
</comment>
<dbReference type="InterPro" id="IPR010766">
    <property type="entry name" value="DRTGG"/>
</dbReference>
<evidence type="ECO:0000259" key="9">
    <source>
        <dbReference type="PROSITE" id="PS51371"/>
    </source>
</evidence>
<dbReference type="PANTHER" id="PTHR12112">
    <property type="entry name" value="BNIP - RELATED"/>
    <property type="match status" value="1"/>
</dbReference>
<keyword evidence="5" id="KW-0464">Manganese</keyword>
<evidence type="ECO:0000256" key="7">
    <source>
        <dbReference type="ARBA" id="ARBA00047820"/>
    </source>
</evidence>
<proteinExistence type="predicted"/>
<organism evidence="10 11">
    <name type="scientific">Candidatus Scybalocola faecigallinarum</name>
    <dbReference type="NCBI Taxonomy" id="2840941"/>
    <lineage>
        <taxon>Bacteria</taxon>
        <taxon>Bacillati</taxon>
        <taxon>Bacillota</taxon>
        <taxon>Clostridia</taxon>
        <taxon>Lachnospirales</taxon>
        <taxon>Lachnospiraceae</taxon>
        <taxon>Lachnospiraceae incertae sedis</taxon>
        <taxon>Candidatus Scybalocola (ex Gilroy et al. 2021)</taxon>
    </lineage>
</organism>
<dbReference type="PANTHER" id="PTHR12112:SF22">
    <property type="entry name" value="MANGANESE-DEPENDENT INORGANIC PYROPHOSPHATASE-RELATED"/>
    <property type="match status" value="1"/>
</dbReference>
<evidence type="ECO:0000256" key="3">
    <source>
        <dbReference type="ARBA" id="ARBA00022723"/>
    </source>
</evidence>
<dbReference type="FunFam" id="3.90.1640.10:FF:000001">
    <property type="entry name" value="Probable manganese-dependent inorganic pyrophosphatase"/>
    <property type="match status" value="1"/>
</dbReference>
<sequence length="555" mass="62335">MQSREKDINVIGHKNPDTDSICSAIAYAWLKNKIEEKYNGSRRYMARRAGQISSETSFVLNTFHADVPSYINDVRSQVSDAILDESYPVSADLSLKNAWRILTERHLATLPVVNKRKRLEGLITLGDIAKSFMGVYGSTILSEANTPYKNILETIDGQLLVGNAQDCVTRGKVLIAAANPDLMEDYIAEDDIVILGDRYESQLCAIEMNASCLIICMDAEVSPSILQLAEEKGCAIMKTGYDTFITARLLNQSIPISHFMVRDNLITFRLDDFVEDINPIMSRQRHRDFPVLDNKDRFIGMLSRHSLIDMDKKKMILVDHNEKSQAVDGISEAELLEIIDHHKLGHVETLQPVNFRNQPVGCTSTIIYRMYLENQIQIPPEIAGLMCSAIISDTLLFRSPTCTPLDRQAATDLAKLAGIDMESYAKDMFNAGSDLKHKSPEEIFYQDFKKFTAGTITFGVGQITSMNQDELNDIKQRMTDYMELAKAHHEVDMIYFMLTNILEESTELLCYGPGAVENAQHAFGKEADGAVVNLPGVVSRKKQLIPKLMEELQQS</sequence>